<evidence type="ECO:0000313" key="3">
    <source>
        <dbReference type="Proteomes" id="UP000507470"/>
    </source>
</evidence>
<feature type="transmembrane region" description="Helical" evidence="1">
    <location>
        <begin position="95"/>
        <end position="115"/>
    </location>
</feature>
<accession>A0A6J8B1P0</accession>
<keyword evidence="1" id="KW-1133">Transmembrane helix</keyword>
<dbReference type="EMBL" id="CACVKT020002383">
    <property type="protein sequence ID" value="CAC5377732.1"/>
    <property type="molecule type" value="Genomic_DNA"/>
</dbReference>
<keyword evidence="3" id="KW-1185">Reference proteome</keyword>
<dbReference type="AlphaFoldDB" id="A0A6J8B1P0"/>
<feature type="transmembrane region" description="Helical" evidence="1">
    <location>
        <begin position="136"/>
        <end position="157"/>
    </location>
</feature>
<evidence type="ECO:0000313" key="2">
    <source>
        <dbReference type="EMBL" id="CAC5377732.1"/>
    </source>
</evidence>
<proteinExistence type="predicted"/>
<keyword evidence="1" id="KW-0812">Transmembrane</keyword>
<keyword evidence="1" id="KW-0472">Membrane</keyword>
<protein>
    <submittedName>
        <fullName evidence="2">Uncharacterized protein</fullName>
    </submittedName>
</protein>
<dbReference type="Proteomes" id="UP000507470">
    <property type="component" value="Unassembled WGS sequence"/>
</dbReference>
<evidence type="ECO:0000256" key="1">
    <source>
        <dbReference type="SAM" id="Phobius"/>
    </source>
</evidence>
<reference evidence="2 3" key="1">
    <citation type="submission" date="2020-06" db="EMBL/GenBank/DDBJ databases">
        <authorList>
            <person name="Li R."/>
            <person name="Bekaert M."/>
        </authorList>
    </citation>
    <scope>NUCLEOTIDE SEQUENCE [LARGE SCALE GENOMIC DNA]</scope>
    <source>
        <strain evidence="3">wild</strain>
    </source>
</reference>
<dbReference type="OrthoDB" id="10014409at2759"/>
<gene>
    <name evidence="2" type="ORF">MCOR_14016</name>
</gene>
<sequence length="159" mass="17782">MIIAAGQDISCMMQPVKRVILPVYPNRRKQEPSFPWHIGKSVVPIVNQTTHMGVLCTSKPDDPNPIYENVKKARRAMYSLMPAGMHGENGLDIQSLLYIFNIYVIPVLLYGLELLTSSGKNLDIIDIFHKKCIKQLLFLPTSTATPVIYILSGQLSIEG</sequence>
<name>A0A6J8B1P0_MYTCO</name>
<organism evidence="2 3">
    <name type="scientific">Mytilus coruscus</name>
    <name type="common">Sea mussel</name>
    <dbReference type="NCBI Taxonomy" id="42192"/>
    <lineage>
        <taxon>Eukaryota</taxon>
        <taxon>Metazoa</taxon>
        <taxon>Spiralia</taxon>
        <taxon>Lophotrochozoa</taxon>
        <taxon>Mollusca</taxon>
        <taxon>Bivalvia</taxon>
        <taxon>Autobranchia</taxon>
        <taxon>Pteriomorphia</taxon>
        <taxon>Mytilida</taxon>
        <taxon>Mytiloidea</taxon>
        <taxon>Mytilidae</taxon>
        <taxon>Mytilinae</taxon>
        <taxon>Mytilus</taxon>
    </lineage>
</organism>